<reference evidence="2 3" key="1">
    <citation type="submission" date="2016-11" db="EMBL/GenBank/DDBJ databases">
        <title>Trade-off between light-utilization and light-protection in marine flavobacteria.</title>
        <authorList>
            <person name="Kumagai Y."/>
        </authorList>
    </citation>
    <scope>NUCLEOTIDE SEQUENCE [LARGE SCALE GENOMIC DNA]</scope>
    <source>
        <strain evidence="2 3">ATCC 700397</strain>
    </source>
</reference>
<evidence type="ECO:0000313" key="2">
    <source>
        <dbReference type="EMBL" id="PQB03321.1"/>
    </source>
</evidence>
<dbReference type="PANTHER" id="PTHR43798:SF33">
    <property type="entry name" value="HYDROLASE, PUTATIVE (AFU_ORTHOLOGUE AFUA_2G14860)-RELATED"/>
    <property type="match status" value="1"/>
</dbReference>
<dbReference type="InterPro" id="IPR000073">
    <property type="entry name" value="AB_hydrolase_1"/>
</dbReference>
<dbReference type="Gene3D" id="3.40.50.1820">
    <property type="entry name" value="alpha/beta hydrolase"/>
    <property type="match status" value="1"/>
</dbReference>
<dbReference type="AlphaFoldDB" id="A0A2S7KL46"/>
<dbReference type="GO" id="GO:0016020">
    <property type="term" value="C:membrane"/>
    <property type="evidence" value="ECO:0007669"/>
    <property type="project" value="TreeGrafter"/>
</dbReference>
<sequence length="278" mass="32166">MKRMIQILQLFSPKLVSRIAYKYLSNPRIRKLRDSEESILSKAHTEDIEYKKFKIHKYQWGKENKKTALLIHGWEGRAGNFAGIIDDLIQNKYQVVAYDAPAHGKSSIKKTSMFEFAEFLESEFTNIMPQVIISHSFGSVNAATIFRNNPEFNLDLWIMVTTPYNFMSRVNEISDYFGIKSKAKNELIKLIQNDTNEDINHLNMASYCQELSNVKKAIIVHSKTDKVLPIEGAREVTKAFKRSSLIELDNLGHYNILWSDELRKIITESLKQLLTTKN</sequence>
<proteinExistence type="predicted"/>
<comment type="caution">
    <text evidence="2">The sequence shown here is derived from an EMBL/GenBank/DDBJ whole genome shotgun (WGS) entry which is preliminary data.</text>
</comment>
<accession>A0A2S7KL46</accession>
<protein>
    <recommendedName>
        <fullName evidence="1">AB hydrolase-1 domain-containing protein</fullName>
    </recommendedName>
</protein>
<dbReference type="EMBL" id="MQUA01000014">
    <property type="protein sequence ID" value="PQB03321.1"/>
    <property type="molecule type" value="Genomic_DNA"/>
</dbReference>
<dbReference type="InterPro" id="IPR050266">
    <property type="entry name" value="AB_hydrolase_sf"/>
</dbReference>
<gene>
    <name evidence="2" type="ORF">BST83_18645</name>
</gene>
<dbReference type="Pfam" id="PF00561">
    <property type="entry name" value="Abhydrolase_1"/>
    <property type="match status" value="1"/>
</dbReference>
<name>A0A2S7KL46_9FLAO</name>
<organism evidence="2 3">
    <name type="scientific">Polaribacter filamentus</name>
    <dbReference type="NCBI Taxonomy" id="53483"/>
    <lineage>
        <taxon>Bacteria</taxon>
        <taxon>Pseudomonadati</taxon>
        <taxon>Bacteroidota</taxon>
        <taxon>Flavobacteriia</taxon>
        <taxon>Flavobacteriales</taxon>
        <taxon>Flavobacteriaceae</taxon>
    </lineage>
</organism>
<dbReference type="Proteomes" id="UP000239522">
    <property type="component" value="Unassembled WGS sequence"/>
</dbReference>
<feature type="domain" description="AB hydrolase-1" evidence="1">
    <location>
        <begin position="69"/>
        <end position="161"/>
    </location>
</feature>
<evidence type="ECO:0000259" key="1">
    <source>
        <dbReference type="Pfam" id="PF00561"/>
    </source>
</evidence>
<dbReference type="SUPFAM" id="SSF53474">
    <property type="entry name" value="alpha/beta-Hydrolases"/>
    <property type="match status" value="1"/>
</dbReference>
<dbReference type="InterPro" id="IPR029058">
    <property type="entry name" value="AB_hydrolase_fold"/>
</dbReference>
<evidence type="ECO:0000313" key="3">
    <source>
        <dbReference type="Proteomes" id="UP000239522"/>
    </source>
</evidence>
<dbReference type="PANTHER" id="PTHR43798">
    <property type="entry name" value="MONOACYLGLYCEROL LIPASE"/>
    <property type="match status" value="1"/>
</dbReference>
<dbReference type="OrthoDB" id="9785847at2"/>
<keyword evidence="3" id="KW-1185">Reference proteome</keyword>